<feature type="transmembrane region" description="Helical" evidence="1">
    <location>
        <begin position="17"/>
        <end position="34"/>
    </location>
</feature>
<reference evidence="2" key="1">
    <citation type="submission" date="2019-08" db="EMBL/GenBank/DDBJ databases">
        <authorList>
            <person name="Kucharzyk K."/>
            <person name="Murdoch R.W."/>
            <person name="Higgins S."/>
            <person name="Loffler F."/>
        </authorList>
    </citation>
    <scope>NUCLEOTIDE SEQUENCE</scope>
</reference>
<evidence type="ECO:0000313" key="2">
    <source>
        <dbReference type="EMBL" id="MPN27541.1"/>
    </source>
</evidence>
<keyword evidence="1" id="KW-0472">Membrane</keyword>
<gene>
    <name evidence="2" type="ORF">SDC9_174975</name>
</gene>
<organism evidence="2">
    <name type="scientific">bioreactor metagenome</name>
    <dbReference type="NCBI Taxonomy" id="1076179"/>
    <lineage>
        <taxon>unclassified sequences</taxon>
        <taxon>metagenomes</taxon>
        <taxon>ecological metagenomes</taxon>
    </lineage>
</organism>
<dbReference type="GO" id="GO:0005886">
    <property type="term" value="C:plasma membrane"/>
    <property type="evidence" value="ECO:0007669"/>
    <property type="project" value="TreeGrafter"/>
</dbReference>
<proteinExistence type="predicted"/>
<feature type="transmembrane region" description="Helical" evidence="1">
    <location>
        <begin position="94"/>
        <end position="118"/>
    </location>
</feature>
<feature type="transmembrane region" description="Helical" evidence="1">
    <location>
        <begin position="71"/>
        <end position="88"/>
    </location>
</feature>
<dbReference type="EMBL" id="VSSQ01077480">
    <property type="protein sequence ID" value="MPN27541.1"/>
    <property type="molecule type" value="Genomic_DNA"/>
</dbReference>
<dbReference type="PANTHER" id="PTHR34989:SF1">
    <property type="entry name" value="PROTEIN HDED"/>
    <property type="match status" value="1"/>
</dbReference>
<evidence type="ECO:0000256" key="1">
    <source>
        <dbReference type="SAM" id="Phobius"/>
    </source>
</evidence>
<dbReference type="InterPro" id="IPR052712">
    <property type="entry name" value="Acid_resist_chaperone_HdeD"/>
</dbReference>
<name>A0A645GKQ6_9ZZZZ</name>
<dbReference type="PANTHER" id="PTHR34989">
    <property type="entry name" value="PROTEIN HDED"/>
    <property type="match status" value="1"/>
</dbReference>
<keyword evidence="1" id="KW-0812">Transmembrane</keyword>
<sequence>MVDVSNVIFEKRRYSKLLLGIIFLILGIFLLIFPQSGLQFVAVLLGIVLLILAVVYGVQYLRYRPREKNKLLKALAALFFAILLFIFKSEVASVILPVIIGIGVIALAVICIITAIDYHKKKLEIWWLPFIGTMVSVIISILIFNNLQATSNIVAIIIGLFLVIFGALMLFEWVTVRSLLKKTY</sequence>
<keyword evidence="1" id="KW-1133">Transmembrane helix</keyword>
<dbReference type="Pfam" id="PF03729">
    <property type="entry name" value="DUF308"/>
    <property type="match status" value="1"/>
</dbReference>
<feature type="transmembrane region" description="Helical" evidence="1">
    <location>
        <begin position="125"/>
        <end position="147"/>
    </location>
</feature>
<dbReference type="InterPro" id="IPR005325">
    <property type="entry name" value="DUF308_memb"/>
</dbReference>
<feature type="transmembrane region" description="Helical" evidence="1">
    <location>
        <begin position="40"/>
        <end position="59"/>
    </location>
</feature>
<dbReference type="AlphaFoldDB" id="A0A645GKQ6"/>
<feature type="transmembrane region" description="Helical" evidence="1">
    <location>
        <begin position="153"/>
        <end position="174"/>
    </location>
</feature>
<protein>
    <recommendedName>
        <fullName evidence="3">Acid-resistance membrane protein</fullName>
    </recommendedName>
</protein>
<evidence type="ECO:0008006" key="3">
    <source>
        <dbReference type="Google" id="ProtNLM"/>
    </source>
</evidence>
<comment type="caution">
    <text evidence="2">The sequence shown here is derived from an EMBL/GenBank/DDBJ whole genome shotgun (WGS) entry which is preliminary data.</text>
</comment>
<accession>A0A645GKQ6</accession>